<feature type="region of interest" description="Disordered" evidence="1">
    <location>
        <begin position="274"/>
        <end position="302"/>
    </location>
</feature>
<feature type="compositionally biased region" description="Pro residues" evidence="1">
    <location>
        <begin position="588"/>
        <end position="609"/>
    </location>
</feature>
<reference evidence="2 3" key="1">
    <citation type="journal article" date="2018" name="Front. Microbiol.">
        <title>Genome-Wide Analysis of Corynespora cassiicola Leaf Fall Disease Putative Effectors.</title>
        <authorList>
            <person name="Lopez D."/>
            <person name="Ribeiro S."/>
            <person name="Label P."/>
            <person name="Fumanal B."/>
            <person name="Venisse J.S."/>
            <person name="Kohler A."/>
            <person name="de Oliveira R.R."/>
            <person name="Labutti K."/>
            <person name="Lipzen A."/>
            <person name="Lail K."/>
            <person name="Bauer D."/>
            <person name="Ohm R.A."/>
            <person name="Barry K.W."/>
            <person name="Spatafora J."/>
            <person name="Grigoriev I.V."/>
            <person name="Martin F.M."/>
            <person name="Pujade-Renaud V."/>
        </authorList>
    </citation>
    <scope>NUCLEOTIDE SEQUENCE [LARGE SCALE GENOMIC DNA]</scope>
    <source>
        <strain evidence="2 3">Philippines</strain>
    </source>
</reference>
<proteinExistence type="predicted"/>
<feature type="region of interest" description="Disordered" evidence="1">
    <location>
        <begin position="442"/>
        <end position="629"/>
    </location>
</feature>
<protein>
    <submittedName>
        <fullName evidence="2">Uncharacterized protein</fullName>
    </submittedName>
</protein>
<feature type="compositionally biased region" description="Basic and acidic residues" evidence="1">
    <location>
        <begin position="610"/>
        <end position="625"/>
    </location>
</feature>
<feature type="region of interest" description="Disordered" evidence="1">
    <location>
        <begin position="318"/>
        <end position="348"/>
    </location>
</feature>
<feature type="compositionally biased region" description="Polar residues" evidence="1">
    <location>
        <begin position="1080"/>
        <end position="1092"/>
    </location>
</feature>
<feature type="compositionally biased region" description="Low complexity" evidence="1">
    <location>
        <begin position="8"/>
        <end position="18"/>
    </location>
</feature>
<evidence type="ECO:0000313" key="3">
    <source>
        <dbReference type="Proteomes" id="UP000240883"/>
    </source>
</evidence>
<feature type="compositionally biased region" description="Polar residues" evidence="1">
    <location>
        <begin position="56"/>
        <end position="66"/>
    </location>
</feature>
<dbReference type="OrthoDB" id="3796468at2759"/>
<feature type="compositionally biased region" description="Polar residues" evidence="1">
    <location>
        <begin position="339"/>
        <end position="348"/>
    </location>
</feature>
<feature type="region of interest" description="Disordered" evidence="1">
    <location>
        <begin position="1"/>
        <end position="36"/>
    </location>
</feature>
<organism evidence="2 3">
    <name type="scientific">Corynespora cassiicola Philippines</name>
    <dbReference type="NCBI Taxonomy" id="1448308"/>
    <lineage>
        <taxon>Eukaryota</taxon>
        <taxon>Fungi</taxon>
        <taxon>Dikarya</taxon>
        <taxon>Ascomycota</taxon>
        <taxon>Pezizomycotina</taxon>
        <taxon>Dothideomycetes</taxon>
        <taxon>Pleosporomycetidae</taxon>
        <taxon>Pleosporales</taxon>
        <taxon>Corynesporascaceae</taxon>
        <taxon>Corynespora</taxon>
    </lineage>
</organism>
<name>A0A2T2NT36_CORCC</name>
<feature type="region of interest" description="Disordered" evidence="1">
    <location>
        <begin position="215"/>
        <end position="255"/>
    </location>
</feature>
<gene>
    <name evidence="2" type="ORF">BS50DRAFT_665858</name>
</gene>
<evidence type="ECO:0000256" key="1">
    <source>
        <dbReference type="SAM" id="MobiDB-lite"/>
    </source>
</evidence>
<accession>A0A2T2NT36</accession>
<feature type="compositionally biased region" description="Basic and acidic residues" evidence="1">
    <location>
        <begin position="276"/>
        <end position="288"/>
    </location>
</feature>
<feature type="compositionally biased region" description="Acidic residues" evidence="1">
    <location>
        <begin position="479"/>
        <end position="489"/>
    </location>
</feature>
<feature type="compositionally biased region" description="Basic and acidic residues" evidence="1">
    <location>
        <begin position="891"/>
        <end position="913"/>
    </location>
</feature>
<feature type="region of interest" description="Disordered" evidence="1">
    <location>
        <begin position="56"/>
        <end position="84"/>
    </location>
</feature>
<evidence type="ECO:0000313" key="2">
    <source>
        <dbReference type="EMBL" id="PSN68238.1"/>
    </source>
</evidence>
<feature type="region of interest" description="Disordered" evidence="1">
    <location>
        <begin position="871"/>
        <end position="935"/>
    </location>
</feature>
<feature type="compositionally biased region" description="Basic and acidic residues" evidence="1">
    <location>
        <begin position="22"/>
        <end position="32"/>
    </location>
</feature>
<feature type="compositionally biased region" description="Polar residues" evidence="1">
    <location>
        <begin position="535"/>
        <end position="584"/>
    </location>
</feature>
<sequence length="1137" mass="128210">MLPPDSPTSPYSVSSPTPGHDQGNRENIDFGDHYYPSNEKYTKTKIGLRSSSIYQHPTATWSSPDSSVHKTTKQDTRPYASSEYSTHSSLRNYLLFGSENSRDPNALTYPTGSPVLGHEIVNQTTTDQAIRHTSGSPTEGRDDWTIESTQKDYYFHNNESLAFKYDDMEDPWLVFEPKSGGWDEFNLGDLGDLASSISSESDRKRSIIMSAMPEPLSIGSHDKLSSPEVSDDPVTLSTLSHHPRSEKGAGGLSIPDRDQLEVLKDLYSKSQPLTHQKREVFEREERVESSPFPQASHSQQPLPAAKINARSPFTQLKSSTRSLFPWRHSKPKGKKYNLNDPTDQPPISTQLKSAQVVYERFLVGYNRAAREWMFRASPPSPKRRNRSSIWGGKLQSNRSMVKERKRREHMKESALCVREGNNMAQLFGQIFRTKQEDAIHRSGDERFRFSDTAPGPSSWATRDKPLPELPRSVPNTATDEIEPVEQIEEGEIRMRRSSNHSSDRRRPSNSPKISASSLTLAILKSPPKAVATAESPPQSVPPSITEDTYPINTEQPYSPNSFPKTPQQGHSSPPATPGPSTLINSPSPTRPPFPSSPPTEDPTWNPPPRDPSKISIFDRARKTSPRDLQQLNLGPIMHIRSLPSGELVATDIPQRMMHYFCKPELLERFMSREPLEDGTPVLDMHEKNALGAYLARAVRYMRRCCAPRGRRPFIDLHVRRGVQEGMHTVRALRVLGLDADASRVETFTIEHSIAEGPLSIDDVEFLWEGFEGTYQDTVYGDALIWFFLNNVVGSRELACYGPGFLLQEPEYVALKEKVVEEMGSTQWRFEDRNAFMKRYWQERKERKQRIESGEGWGPARSKRLPQKLMSFTEDEREMLPPRNRTVGENSPPRKDHPLRSKRIREESAIEKKYAGGALTTLEEDHEDAFGTPESELERRERILRKASFNALPGFIGGSRILDEPSVETERYEAAFEGREKRPVYLSNNLPESSTATAFTHCIYPADSNVSPKSFVSTASECGSIRSPQRFVPDPYEDLQRPVDPSVEVRDFAGDPPWVRGPPPDLPAQSIQMLMQMARPRSQTDPSISSVQPSVPRKPLPTPFIVGSSFTQPRKAPVPPQTTHRHSSADIHIPTSKH</sequence>
<feature type="region of interest" description="Disordered" evidence="1">
    <location>
        <begin position="1079"/>
        <end position="1137"/>
    </location>
</feature>
<dbReference type="Proteomes" id="UP000240883">
    <property type="component" value="Unassembled WGS sequence"/>
</dbReference>
<keyword evidence="3" id="KW-1185">Reference proteome</keyword>
<feature type="region of interest" description="Disordered" evidence="1">
    <location>
        <begin position="376"/>
        <end position="412"/>
    </location>
</feature>
<dbReference type="EMBL" id="KZ678134">
    <property type="protein sequence ID" value="PSN68238.1"/>
    <property type="molecule type" value="Genomic_DNA"/>
</dbReference>
<dbReference type="AlphaFoldDB" id="A0A2T2NT36"/>